<feature type="region of interest" description="Disordered" evidence="1">
    <location>
        <begin position="1"/>
        <end position="28"/>
    </location>
</feature>
<keyword evidence="3" id="KW-1185">Reference proteome</keyword>
<evidence type="ECO:0000313" key="2">
    <source>
        <dbReference type="EMBL" id="WFD28389.1"/>
    </source>
</evidence>
<name>A0AAF0J3Y1_9BASI</name>
<sequence length="244" mass="26853">MAKRAREAGEARPKRRRVQSGAHQRHRTKVAHVLGMPGATGLFVSCARGKERKAALDLTDVLNEYAAQVYPPLSKNAQEDDDMDALRNGPPPPPAKSTPTDDIEAQVHAELAALRAPARTAHVLPLDTDTECLCFLACPAPVDATRLVQRLLHDTETTGETCSRYAQRLTPVRALCHADPESIRAMAPRALRAAFPKDRARTVRSCTHHTVPYRASNPRQHIAYARHTHSPDGRLRAERGGTPR</sequence>
<dbReference type="EMBL" id="CP119897">
    <property type="protein sequence ID" value="WFD28389.1"/>
    <property type="molecule type" value="Genomic_DNA"/>
</dbReference>
<gene>
    <name evidence="2" type="ORF">MNAN1_003399</name>
</gene>
<organism evidence="2 3">
    <name type="scientific">Malassezia nana</name>
    <dbReference type="NCBI Taxonomy" id="180528"/>
    <lineage>
        <taxon>Eukaryota</taxon>
        <taxon>Fungi</taxon>
        <taxon>Dikarya</taxon>
        <taxon>Basidiomycota</taxon>
        <taxon>Ustilaginomycotina</taxon>
        <taxon>Malasseziomycetes</taxon>
        <taxon>Malasseziales</taxon>
        <taxon>Malasseziaceae</taxon>
        <taxon>Malassezia</taxon>
    </lineage>
</organism>
<dbReference type="CDD" id="cd11717">
    <property type="entry name" value="THUMP_THUMPD1_like"/>
    <property type="match status" value="1"/>
</dbReference>
<dbReference type="Proteomes" id="UP001213623">
    <property type="component" value="Chromosome 6"/>
</dbReference>
<feature type="compositionally biased region" description="Basic and acidic residues" evidence="1">
    <location>
        <begin position="1"/>
        <end position="12"/>
    </location>
</feature>
<dbReference type="GO" id="GO:0003723">
    <property type="term" value="F:RNA binding"/>
    <property type="evidence" value="ECO:0007669"/>
    <property type="project" value="InterPro"/>
</dbReference>
<dbReference type="AlphaFoldDB" id="A0AAF0J3Y1"/>
<dbReference type="PANTHER" id="PTHR13452">
    <property type="entry name" value="THUMP DOMAIN CONTAINING PROTEIN 1-RELATED"/>
    <property type="match status" value="1"/>
</dbReference>
<feature type="compositionally biased region" description="Basic residues" evidence="1">
    <location>
        <begin position="13"/>
        <end position="28"/>
    </location>
</feature>
<dbReference type="InterPro" id="IPR040183">
    <property type="entry name" value="THUMPD1-like"/>
</dbReference>
<protein>
    <submittedName>
        <fullName evidence="2">Uncharacterized protein</fullName>
    </submittedName>
</protein>
<reference evidence="2" key="1">
    <citation type="submission" date="2023-03" db="EMBL/GenBank/DDBJ databases">
        <title>Mating type loci evolution in Malassezia.</title>
        <authorList>
            <person name="Coelho M.A."/>
        </authorList>
    </citation>
    <scope>NUCLEOTIDE SEQUENCE</scope>
    <source>
        <strain evidence="2">CBS 9557</strain>
    </source>
</reference>
<dbReference type="PANTHER" id="PTHR13452:SF10">
    <property type="entry name" value="THUMP DOMAIN-CONTAINING PROTEIN 1"/>
    <property type="match status" value="1"/>
</dbReference>
<evidence type="ECO:0000313" key="3">
    <source>
        <dbReference type="Proteomes" id="UP001213623"/>
    </source>
</evidence>
<accession>A0AAF0J3Y1</accession>
<feature type="region of interest" description="Disordered" evidence="1">
    <location>
        <begin position="72"/>
        <end position="100"/>
    </location>
</feature>
<dbReference type="GO" id="GO:0006400">
    <property type="term" value="P:tRNA modification"/>
    <property type="evidence" value="ECO:0007669"/>
    <property type="project" value="InterPro"/>
</dbReference>
<proteinExistence type="predicted"/>
<evidence type="ECO:0000256" key="1">
    <source>
        <dbReference type="SAM" id="MobiDB-lite"/>
    </source>
</evidence>